<dbReference type="STRING" id="33097.A0A150GQJ4"/>
<dbReference type="Proteomes" id="UP000075714">
    <property type="component" value="Unassembled WGS sequence"/>
</dbReference>
<gene>
    <name evidence="1" type="ORF">GPECTOR_10g1118</name>
</gene>
<evidence type="ECO:0000313" key="2">
    <source>
        <dbReference type="Proteomes" id="UP000075714"/>
    </source>
</evidence>
<organism evidence="1 2">
    <name type="scientific">Gonium pectorale</name>
    <name type="common">Green alga</name>
    <dbReference type="NCBI Taxonomy" id="33097"/>
    <lineage>
        <taxon>Eukaryota</taxon>
        <taxon>Viridiplantae</taxon>
        <taxon>Chlorophyta</taxon>
        <taxon>core chlorophytes</taxon>
        <taxon>Chlorophyceae</taxon>
        <taxon>CS clade</taxon>
        <taxon>Chlamydomonadales</taxon>
        <taxon>Volvocaceae</taxon>
        <taxon>Gonium</taxon>
    </lineage>
</organism>
<dbReference type="OrthoDB" id="513924at2759"/>
<sequence length="108" mass="11887">MGVPRRGHRGATLAKFYTTNRFLQEFVGIPPEEDAEVPGTYFDALNPQTKLGKAVRAAVDELNHLNALEMETLQQADALLKKLGLKTSILQGAPAQPAAEEEEEQQQE</sequence>
<reference evidence="2" key="1">
    <citation type="journal article" date="2016" name="Nat. Commun.">
        <title>The Gonium pectorale genome demonstrates co-option of cell cycle regulation during the evolution of multicellularity.</title>
        <authorList>
            <person name="Hanschen E.R."/>
            <person name="Marriage T.N."/>
            <person name="Ferris P.J."/>
            <person name="Hamaji T."/>
            <person name="Toyoda A."/>
            <person name="Fujiyama A."/>
            <person name="Neme R."/>
            <person name="Noguchi H."/>
            <person name="Minakuchi Y."/>
            <person name="Suzuki M."/>
            <person name="Kawai-Toyooka H."/>
            <person name="Smith D.R."/>
            <person name="Sparks H."/>
            <person name="Anderson J."/>
            <person name="Bakaric R."/>
            <person name="Luria V."/>
            <person name="Karger A."/>
            <person name="Kirschner M.W."/>
            <person name="Durand P.M."/>
            <person name="Michod R.E."/>
            <person name="Nozaki H."/>
            <person name="Olson B.J."/>
        </authorList>
    </citation>
    <scope>NUCLEOTIDE SEQUENCE [LARGE SCALE GENOMIC DNA]</scope>
    <source>
        <strain evidence="2">NIES-2863</strain>
    </source>
</reference>
<protein>
    <submittedName>
        <fullName evidence="1">Uncharacterized protein</fullName>
    </submittedName>
</protein>
<accession>A0A150GQJ4</accession>
<evidence type="ECO:0000313" key="1">
    <source>
        <dbReference type="EMBL" id="KXZ52095.1"/>
    </source>
</evidence>
<dbReference type="EMBL" id="LSYV01000011">
    <property type="protein sequence ID" value="KXZ52095.1"/>
    <property type="molecule type" value="Genomic_DNA"/>
</dbReference>
<keyword evidence="2" id="KW-1185">Reference proteome</keyword>
<comment type="caution">
    <text evidence="1">The sequence shown here is derived from an EMBL/GenBank/DDBJ whole genome shotgun (WGS) entry which is preliminary data.</text>
</comment>
<dbReference type="AlphaFoldDB" id="A0A150GQJ4"/>
<proteinExistence type="predicted"/>
<name>A0A150GQJ4_GONPE</name>